<accession>A0A0D2BFF3</accession>
<reference evidence="1 2" key="1">
    <citation type="submission" date="2015-01" db="EMBL/GenBank/DDBJ databases">
        <title>The Genome Sequence of Exophiala spinifera CBS89968.</title>
        <authorList>
            <consortium name="The Broad Institute Genomics Platform"/>
            <person name="Cuomo C."/>
            <person name="de Hoog S."/>
            <person name="Gorbushina A."/>
            <person name="Stielow B."/>
            <person name="Teixiera M."/>
            <person name="Abouelleil A."/>
            <person name="Chapman S.B."/>
            <person name="Priest M."/>
            <person name="Young S.K."/>
            <person name="Wortman J."/>
            <person name="Nusbaum C."/>
            <person name="Birren B."/>
        </authorList>
    </citation>
    <scope>NUCLEOTIDE SEQUENCE [LARGE SCALE GENOMIC DNA]</scope>
    <source>
        <strain evidence="1 2">CBS 89968</strain>
    </source>
</reference>
<dbReference type="HOGENOM" id="CLU_2941714_0_0_1"/>
<dbReference type="GeneID" id="27338923"/>
<dbReference type="AlphaFoldDB" id="A0A0D2BFF3"/>
<evidence type="ECO:0000313" key="2">
    <source>
        <dbReference type="Proteomes" id="UP000053328"/>
    </source>
</evidence>
<organism evidence="1 2">
    <name type="scientific">Exophiala spinifera</name>
    <dbReference type="NCBI Taxonomy" id="91928"/>
    <lineage>
        <taxon>Eukaryota</taxon>
        <taxon>Fungi</taxon>
        <taxon>Dikarya</taxon>
        <taxon>Ascomycota</taxon>
        <taxon>Pezizomycotina</taxon>
        <taxon>Eurotiomycetes</taxon>
        <taxon>Chaetothyriomycetidae</taxon>
        <taxon>Chaetothyriales</taxon>
        <taxon>Herpotrichiellaceae</taxon>
        <taxon>Exophiala</taxon>
    </lineage>
</organism>
<gene>
    <name evidence="1" type="ORF">PV08_11840</name>
</gene>
<dbReference type="RefSeq" id="XP_016230280.1">
    <property type="nucleotide sequence ID" value="XM_016386148.1"/>
</dbReference>
<evidence type="ECO:0000313" key="1">
    <source>
        <dbReference type="EMBL" id="KIW10064.1"/>
    </source>
</evidence>
<dbReference type="Proteomes" id="UP000053328">
    <property type="component" value="Unassembled WGS sequence"/>
</dbReference>
<proteinExistence type="predicted"/>
<keyword evidence="2" id="KW-1185">Reference proteome</keyword>
<dbReference type="EMBL" id="KN847501">
    <property type="protein sequence ID" value="KIW10064.1"/>
    <property type="molecule type" value="Genomic_DNA"/>
</dbReference>
<protein>
    <submittedName>
        <fullName evidence="1">Uncharacterized protein</fullName>
    </submittedName>
</protein>
<dbReference type="VEuPathDB" id="FungiDB:PV08_11840"/>
<dbReference type="OrthoDB" id="10494312at2759"/>
<sequence>MLTIPTDREFRDVAARVTLPAEEFIPEPASEGIWRHLPSAQEPNEHAQRLVELYNKFYVG</sequence>
<name>A0A0D2BFF3_9EURO</name>